<reference evidence="11 12" key="1">
    <citation type="submission" date="2020-02" db="EMBL/GenBank/DDBJ databases">
        <title>A chromosome-scale genome assembly of the black bullhead catfish (Ameiurus melas).</title>
        <authorList>
            <person name="Wen M."/>
            <person name="Zham M."/>
            <person name="Cabau C."/>
            <person name="Klopp C."/>
            <person name="Donnadieu C."/>
            <person name="Roques C."/>
            <person name="Bouchez O."/>
            <person name="Lampietro C."/>
            <person name="Jouanno E."/>
            <person name="Herpin A."/>
            <person name="Louis A."/>
            <person name="Berthelot C."/>
            <person name="Parey E."/>
            <person name="Roest-Crollius H."/>
            <person name="Braasch I."/>
            <person name="Postlethwait J."/>
            <person name="Robinson-Rechavi M."/>
            <person name="Echchiki A."/>
            <person name="Begum T."/>
            <person name="Montfort J."/>
            <person name="Schartl M."/>
            <person name="Bobe J."/>
            <person name="Guiguen Y."/>
        </authorList>
    </citation>
    <scope>NUCLEOTIDE SEQUENCE [LARGE SCALE GENOMIC DNA]</scope>
    <source>
        <strain evidence="11">M_S1</strain>
        <tissue evidence="11">Blood</tissue>
    </source>
</reference>
<dbReference type="PANTHER" id="PTHR12015:SF183">
    <property type="entry name" value="C-C MOTIF CHEMOKINE 3"/>
    <property type="match status" value="1"/>
</dbReference>
<keyword evidence="3 9" id="KW-0202">Cytokine</keyword>
<evidence type="ECO:0000256" key="9">
    <source>
        <dbReference type="RuleBase" id="RU361150"/>
    </source>
</evidence>
<dbReference type="InterPro" id="IPR001811">
    <property type="entry name" value="Chemokine_IL8-like_dom"/>
</dbReference>
<feature type="domain" description="Chemokine interleukin-8-like" evidence="10">
    <location>
        <begin position="120"/>
        <end position="178"/>
    </location>
</feature>
<evidence type="ECO:0000256" key="7">
    <source>
        <dbReference type="ARBA" id="ARBA00044740"/>
    </source>
</evidence>
<dbReference type="Proteomes" id="UP000593565">
    <property type="component" value="Unassembled WGS sequence"/>
</dbReference>
<comment type="subcellular location">
    <subcellularLocation>
        <location evidence="1 9">Secreted</location>
    </subcellularLocation>
</comment>
<dbReference type="SUPFAM" id="SSF54117">
    <property type="entry name" value="Interleukin 8-like chemokines"/>
    <property type="match status" value="2"/>
</dbReference>
<gene>
    <name evidence="11" type="ORF">AMELA_G00057400</name>
</gene>
<comment type="function">
    <text evidence="7">Monokine with inflammatory and chemokinetic properties. Binds to CCR1, CCR4 and CCR5. One of the major HIV-suppressive factors produced by CD8+ T-cells. Recombinant MIP-1-alpha induces a dose-dependent inhibition of different strains of HIV-1, HIV-2, and simian immunodeficiency virus (SIV).</text>
</comment>
<dbReference type="InterPro" id="IPR039809">
    <property type="entry name" value="Chemokine_b/g/d"/>
</dbReference>
<dbReference type="GO" id="GO:0006955">
    <property type="term" value="P:immune response"/>
    <property type="evidence" value="ECO:0007669"/>
    <property type="project" value="InterPro"/>
</dbReference>
<feature type="domain" description="Chemokine interleukin-8-like" evidence="10">
    <location>
        <begin position="25"/>
        <end position="83"/>
    </location>
</feature>
<feature type="chain" id="PRO_5029938602" description="C-C motif chemokine" evidence="9">
    <location>
        <begin position="22"/>
        <end position="187"/>
    </location>
</feature>
<comment type="subunit">
    <text evidence="8">Self-associates. Also heterodimer of MIP-1-alpha(4-69) and MIP-1-beta(3-69). Interacts with CCR1.</text>
</comment>
<dbReference type="AlphaFoldDB" id="A0A7J6B4L2"/>
<evidence type="ECO:0000256" key="6">
    <source>
        <dbReference type="ARBA" id="ARBA00023157"/>
    </source>
</evidence>
<evidence type="ECO:0000256" key="3">
    <source>
        <dbReference type="ARBA" id="ARBA00022514"/>
    </source>
</evidence>
<evidence type="ECO:0000313" key="11">
    <source>
        <dbReference type="EMBL" id="KAF4088668.1"/>
    </source>
</evidence>
<evidence type="ECO:0000259" key="10">
    <source>
        <dbReference type="SMART" id="SM00199"/>
    </source>
</evidence>
<feature type="signal peptide" evidence="9">
    <location>
        <begin position="1"/>
        <end position="21"/>
    </location>
</feature>
<keyword evidence="9" id="KW-0145">Chemotaxis</keyword>
<accession>A0A7J6B4L2</accession>
<keyword evidence="6" id="KW-1015">Disulfide bond</keyword>
<sequence>MFSRCLLLLLVCLQTFTMARTANGASKCCFEFLKKPLPTANVVSYEETRSDCSVPGVILTTKKNLRICADPEVDWNCTSVGKLQIKVHKKRFRLVMFSRCLLLLLVCLQTFTMARNANGASECCFEFHKRPFPAANVVSYEETRSDCQVPGIILTTRKGYRICADPEVDWVKQIIANKNLDKTQTPN</sequence>
<dbReference type="InterPro" id="IPR036048">
    <property type="entry name" value="Interleukin_8-like_sf"/>
</dbReference>
<dbReference type="EMBL" id="JAAGNN010000005">
    <property type="protein sequence ID" value="KAF4088668.1"/>
    <property type="molecule type" value="Genomic_DNA"/>
</dbReference>
<evidence type="ECO:0000313" key="12">
    <source>
        <dbReference type="Proteomes" id="UP000593565"/>
    </source>
</evidence>
<dbReference type="GO" id="GO:0008009">
    <property type="term" value="F:chemokine activity"/>
    <property type="evidence" value="ECO:0007669"/>
    <property type="project" value="InterPro"/>
</dbReference>
<comment type="similarity">
    <text evidence="2 9">Belongs to the intercrine beta (chemokine CC) family.</text>
</comment>
<name>A0A7J6B4L2_AMEME</name>
<keyword evidence="4 9" id="KW-0964">Secreted</keyword>
<dbReference type="InterPro" id="IPR000827">
    <property type="entry name" value="Chemokine_CC_CS"/>
</dbReference>
<dbReference type="SMART" id="SM00199">
    <property type="entry name" value="SCY"/>
    <property type="match status" value="2"/>
</dbReference>
<dbReference type="CDD" id="cd00272">
    <property type="entry name" value="Chemokine_CC"/>
    <property type="match status" value="2"/>
</dbReference>
<dbReference type="PANTHER" id="PTHR12015">
    <property type="entry name" value="SMALL INDUCIBLE CYTOKINE A"/>
    <property type="match status" value="1"/>
</dbReference>
<dbReference type="PROSITE" id="PS00472">
    <property type="entry name" value="SMALL_CYTOKINES_CC"/>
    <property type="match status" value="1"/>
</dbReference>
<evidence type="ECO:0000256" key="8">
    <source>
        <dbReference type="ARBA" id="ARBA00046726"/>
    </source>
</evidence>
<dbReference type="GO" id="GO:0005615">
    <property type="term" value="C:extracellular space"/>
    <property type="evidence" value="ECO:0007669"/>
    <property type="project" value="UniProtKB-KW"/>
</dbReference>
<dbReference type="Gene3D" id="2.40.50.40">
    <property type="match status" value="2"/>
</dbReference>
<comment type="caution">
    <text evidence="11">The sequence shown here is derived from an EMBL/GenBank/DDBJ whole genome shotgun (WGS) entry which is preliminary data.</text>
</comment>
<proteinExistence type="inferred from homology"/>
<keyword evidence="5 9" id="KW-0732">Signal</keyword>
<keyword evidence="12" id="KW-1185">Reference proteome</keyword>
<evidence type="ECO:0000256" key="1">
    <source>
        <dbReference type="ARBA" id="ARBA00004613"/>
    </source>
</evidence>
<evidence type="ECO:0000256" key="4">
    <source>
        <dbReference type="ARBA" id="ARBA00022525"/>
    </source>
</evidence>
<evidence type="ECO:0000256" key="5">
    <source>
        <dbReference type="ARBA" id="ARBA00022729"/>
    </source>
</evidence>
<protein>
    <recommendedName>
        <fullName evidence="9">C-C motif chemokine</fullName>
    </recommendedName>
</protein>
<evidence type="ECO:0000256" key="2">
    <source>
        <dbReference type="ARBA" id="ARBA00010868"/>
    </source>
</evidence>
<organism evidence="11 12">
    <name type="scientific">Ameiurus melas</name>
    <name type="common">Black bullhead</name>
    <name type="synonym">Silurus melas</name>
    <dbReference type="NCBI Taxonomy" id="219545"/>
    <lineage>
        <taxon>Eukaryota</taxon>
        <taxon>Metazoa</taxon>
        <taxon>Chordata</taxon>
        <taxon>Craniata</taxon>
        <taxon>Vertebrata</taxon>
        <taxon>Euteleostomi</taxon>
        <taxon>Actinopterygii</taxon>
        <taxon>Neopterygii</taxon>
        <taxon>Teleostei</taxon>
        <taxon>Ostariophysi</taxon>
        <taxon>Siluriformes</taxon>
        <taxon>Ictaluridae</taxon>
        <taxon>Ameiurus</taxon>
    </lineage>
</organism>
<dbReference type="Pfam" id="PF00048">
    <property type="entry name" value="IL8"/>
    <property type="match status" value="2"/>
</dbReference>